<dbReference type="OrthoDB" id="9808633at2"/>
<keyword evidence="4" id="KW-0812">Transmembrane</keyword>
<evidence type="ECO:0000256" key="2">
    <source>
        <dbReference type="ARBA" id="ARBA00022676"/>
    </source>
</evidence>
<gene>
    <name evidence="9" type="ORF">EDC28_107258</name>
</gene>
<keyword evidence="6" id="KW-1133">Transmembrane helix</keyword>
<sequence length="237" mass="26338">MDVSVIIPAKNEAENLPILLKEVGQALESEQFEVVVIDDGSTDNSWNLLCELKESYPWLRALRLGQSSGQSTAVWLGGRKAKGRFVATIDGDGQNDPADIPNLLNQARQAGGDVCVCGIRTRRNDSWLKRMSSKIANGVRRRLLSDGVVDTGCGLKLLNRELFLTLPYFDHMHRFLPALCVRTGAKVLSVPVNHRARVAGTSKYGLHNRLWVGLVDMAGVRWLQKRAKKPLLQEELQ</sequence>
<dbReference type="InterPro" id="IPR001173">
    <property type="entry name" value="Glyco_trans_2-like"/>
</dbReference>
<evidence type="ECO:0000256" key="7">
    <source>
        <dbReference type="ARBA" id="ARBA00023136"/>
    </source>
</evidence>
<dbReference type="PANTHER" id="PTHR48090">
    <property type="entry name" value="UNDECAPRENYL-PHOSPHATE 4-DEOXY-4-FORMAMIDO-L-ARABINOSE TRANSFERASE-RELATED"/>
    <property type="match status" value="1"/>
</dbReference>
<dbReference type="PANTHER" id="PTHR48090:SF3">
    <property type="entry name" value="UNDECAPRENYL-PHOSPHATE 4-DEOXY-4-FORMAMIDO-L-ARABINOSE TRANSFERASE"/>
    <property type="match status" value="1"/>
</dbReference>
<organism evidence="9 10">
    <name type="scientific">Gallaecimonas pentaromativorans</name>
    <dbReference type="NCBI Taxonomy" id="584787"/>
    <lineage>
        <taxon>Bacteria</taxon>
        <taxon>Pseudomonadati</taxon>
        <taxon>Pseudomonadota</taxon>
        <taxon>Gammaproteobacteria</taxon>
        <taxon>Enterobacterales</taxon>
        <taxon>Gallaecimonadaceae</taxon>
        <taxon>Gallaecimonas</taxon>
    </lineage>
</organism>
<dbReference type="AlphaFoldDB" id="A0A3N1P745"/>
<dbReference type="RefSeq" id="WP_050659760.1">
    <property type="nucleotide sequence ID" value="NZ_JBLXAC010000011.1"/>
</dbReference>
<reference evidence="9 10" key="1">
    <citation type="submission" date="2018-11" db="EMBL/GenBank/DDBJ databases">
        <title>Genomic Encyclopedia of Type Strains, Phase IV (KMG-IV): sequencing the most valuable type-strain genomes for metagenomic binning, comparative biology and taxonomic classification.</title>
        <authorList>
            <person name="Goeker M."/>
        </authorList>
    </citation>
    <scope>NUCLEOTIDE SEQUENCE [LARGE SCALE GENOMIC DNA]</scope>
    <source>
        <strain evidence="9 10">DSM 21945</strain>
    </source>
</reference>
<dbReference type="Pfam" id="PF00535">
    <property type="entry name" value="Glycos_transf_2"/>
    <property type="match status" value="1"/>
</dbReference>
<keyword evidence="10" id="KW-1185">Reference proteome</keyword>
<keyword evidence="3 9" id="KW-0808">Transferase</keyword>
<keyword evidence="2 9" id="KW-0328">Glycosyltransferase</keyword>
<evidence type="ECO:0000256" key="3">
    <source>
        <dbReference type="ARBA" id="ARBA00022679"/>
    </source>
</evidence>
<dbReference type="Gene3D" id="3.90.550.10">
    <property type="entry name" value="Spore Coat Polysaccharide Biosynthesis Protein SpsA, Chain A"/>
    <property type="match status" value="1"/>
</dbReference>
<dbReference type="InterPro" id="IPR050256">
    <property type="entry name" value="Glycosyltransferase_2"/>
</dbReference>
<dbReference type="Proteomes" id="UP000268033">
    <property type="component" value="Unassembled WGS sequence"/>
</dbReference>
<feature type="domain" description="Glycosyltransferase 2-like" evidence="8">
    <location>
        <begin position="4"/>
        <end position="163"/>
    </location>
</feature>
<keyword evidence="5" id="KW-0448">Lipopolysaccharide biosynthesis</keyword>
<keyword evidence="7" id="KW-0472">Membrane</keyword>
<evidence type="ECO:0000256" key="5">
    <source>
        <dbReference type="ARBA" id="ARBA00022985"/>
    </source>
</evidence>
<evidence type="ECO:0000259" key="8">
    <source>
        <dbReference type="Pfam" id="PF00535"/>
    </source>
</evidence>
<evidence type="ECO:0000313" key="10">
    <source>
        <dbReference type="Proteomes" id="UP000268033"/>
    </source>
</evidence>
<protein>
    <submittedName>
        <fullName evidence="9">Dolichol-phosphate mannosyltransferase</fullName>
    </submittedName>
</protein>
<accession>A0A3N1P745</accession>
<dbReference type="SUPFAM" id="SSF53448">
    <property type="entry name" value="Nucleotide-diphospho-sugar transferases"/>
    <property type="match status" value="1"/>
</dbReference>
<dbReference type="GO" id="GO:0005886">
    <property type="term" value="C:plasma membrane"/>
    <property type="evidence" value="ECO:0007669"/>
    <property type="project" value="TreeGrafter"/>
</dbReference>
<dbReference type="EMBL" id="RJUL01000007">
    <property type="protein sequence ID" value="ROQ24375.1"/>
    <property type="molecule type" value="Genomic_DNA"/>
</dbReference>
<keyword evidence="1" id="KW-1003">Cell membrane</keyword>
<dbReference type="FunFam" id="3.90.550.10:FF:000170">
    <property type="entry name" value="Dolichol-phosphate mannosyltransferase"/>
    <property type="match status" value="1"/>
</dbReference>
<evidence type="ECO:0000256" key="1">
    <source>
        <dbReference type="ARBA" id="ARBA00022475"/>
    </source>
</evidence>
<comment type="caution">
    <text evidence="9">The sequence shown here is derived from an EMBL/GenBank/DDBJ whole genome shotgun (WGS) entry which is preliminary data.</text>
</comment>
<dbReference type="InterPro" id="IPR029044">
    <property type="entry name" value="Nucleotide-diphossugar_trans"/>
</dbReference>
<proteinExistence type="predicted"/>
<dbReference type="CDD" id="cd04179">
    <property type="entry name" value="DPM_DPG-synthase_like"/>
    <property type="match status" value="1"/>
</dbReference>
<evidence type="ECO:0000256" key="6">
    <source>
        <dbReference type="ARBA" id="ARBA00022989"/>
    </source>
</evidence>
<dbReference type="GO" id="GO:0099621">
    <property type="term" value="F:undecaprenyl-phosphate 4-deoxy-4-formamido-L-arabinose transferase activity"/>
    <property type="evidence" value="ECO:0007669"/>
    <property type="project" value="TreeGrafter"/>
</dbReference>
<dbReference type="STRING" id="584787.GCA_001247655_00855"/>
<evidence type="ECO:0000256" key="4">
    <source>
        <dbReference type="ARBA" id="ARBA00022692"/>
    </source>
</evidence>
<dbReference type="GO" id="GO:0009103">
    <property type="term" value="P:lipopolysaccharide biosynthetic process"/>
    <property type="evidence" value="ECO:0007669"/>
    <property type="project" value="UniProtKB-KW"/>
</dbReference>
<evidence type="ECO:0000313" key="9">
    <source>
        <dbReference type="EMBL" id="ROQ24375.1"/>
    </source>
</evidence>
<name>A0A3N1P745_9GAMM</name>